<organism evidence="3 4">
    <name type="scientific">Novosphingobium nitrogenifigens DSM 19370</name>
    <dbReference type="NCBI Taxonomy" id="983920"/>
    <lineage>
        <taxon>Bacteria</taxon>
        <taxon>Pseudomonadati</taxon>
        <taxon>Pseudomonadota</taxon>
        <taxon>Alphaproteobacteria</taxon>
        <taxon>Sphingomonadales</taxon>
        <taxon>Sphingomonadaceae</taxon>
        <taxon>Novosphingobium</taxon>
    </lineage>
</organism>
<feature type="chain" id="PRO_5005346383" description="Outer membrane chaperone Skp (OmpH)" evidence="2">
    <location>
        <begin position="25"/>
        <end position="226"/>
    </location>
</feature>
<dbReference type="InterPro" id="IPR005632">
    <property type="entry name" value="Chaperone_Skp"/>
</dbReference>
<protein>
    <recommendedName>
        <fullName evidence="5">Outer membrane chaperone Skp (OmpH)</fullName>
    </recommendedName>
</protein>
<evidence type="ECO:0000256" key="2">
    <source>
        <dbReference type="SAM" id="SignalP"/>
    </source>
</evidence>
<accession>F1ZC78</accession>
<dbReference type="OrthoDB" id="7427936at2"/>
<dbReference type="AlphaFoldDB" id="F1ZC78"/>
<gene>
    <name evidence="3" type="ORF">Y88_3041</name>
</gene>
<reference evidence="3 4" key="1">
    <citation type="journal article" date="2012" name="J. Bacteriol.">
        <title>Draft Genome Sequence of Novosphingobium nitrogenifigens Y88T.</title>
        <authorList>
            <person name="Strabala T.J."/>
            <person name="Macdonald L."/>
            <person name="Liu V."/>
            <person name="Smit A.M."/>
        </authorList>
    </citation>
    <scope>NUCLEOTIDE SEQUENCE [LARGE SCALE GENOMIC DNA]</scope>
    <source>
        <strain evidence="3 4">DSM 19370</strain>
    </source>
</reference>
<dbReference type="InParanoid" id="F1ZC78"/>
<dbReference type="EMBL" id="AEWJ01000054">
    <property type="protein sequence ID" value="EGD57715.1"/>
    <property type="molecule type" value="Genomic_DNA"/>
</dbReference>
<feature type="region of interest" description="Disordered" evidence="1">
    <location>
        <begin position="199"/>
        <end position="226"/>
    </location>
</feature>
<dbReference type="Pfam" id="PF03938">
    <property type="entry name" value="OmpH"/>
    <property type="match status" value="1"/>
</dbReference>
<sequence length="226" mass="24218">MKLSIASAALVAGLSLAAIPAVHAQAVGTAVAGLAVANPTAVVYNSNAFKNAVQSQIPTTYKAQIDQYNTRKAQIQAQIQPLVAKYEADAKSPKPDQAALRTQAAQIQQIQEAGERELQQIGEPINLAQQFVTEQISEKLDAATQAAMTKRKVTLVLDQRVVVKGDDTLYNLNKDIIEQINLIVPQVGVTPPAGWLPRAQREQQAQEQAAAAQQSAAPARKQPEGR</sequence>
<keyword evidence="4" id="KW-1185">Reference proteome</keyword>
<dbReference type="Gene3D" id="3.30.910.20">
    <property type="entry name" value="Skp domain"/>
    <property type="match status" value="1"/>
</dbReference>
<dbReference type="GO" id="GO:0051082">
    <property type="term" value="F:unfolded protein binding"/>
    <property type="evidence" value="ECO:0007669"/>
    <property type="project" value="InterPro"/>
</dbReference>
<evidence type="ECO:0008006" key="5">
    <source>
        <dbReference type="Google" id="ProtNLM"/>
    </source>
</evidence>
<proteinExistence type="predicted"/>
<name>F1ZC78_9SPHN</name>
<feature type="compositionally biased region" description="Low complexity" evidence="1">
    <location>
        <begin position="202"/>
        <end position="220"/>
    </location>
</feature>
<keyword evidence="2" id="KW-0732">Signal</keyword>
<dbReference type="RefSeq" id="WP_008070992.1">
    <property type="nucleotide sequence ID" value="NZ_AQWK01000008.1"/>
</dbReference>
<evidence type="ECO:0000313" key="4">
    <source>
        <dbReference type="Proteomes" id="UP000004728"/>
    </source>
</evidence>
<dbReference type="InterPro" id="IPR024930">
    <property type="entry name" value="Skp_dom_sf"/>
</dbReference>
<dbReference type="eggNOG" id="COG2825">
    <property type="taxonomic scope" value="Bacteria"/>
</dbReference>
<feature type="signal peptide" evidence="2">
    <location>
        <begin position="1"/>
        <end position="24"/>
    </location>
</feature>
<dbReference type="SUPFAM" id="SSF111384">
    <property type="entry name" value="OmpH-like"/>
    <property type="match status" value="1"/>
</dbReference>
<evidence type="ECO:0000256" key="1">
    <source>
        <dbReference type="SAM" id="MobiDB-lite"/>
    </source>
</evidence>
<dbReference type="SMART" id="SM00935">
    <property type="entry name" value="OmpH"/>
    <property type="match status" value="1"/>
</dbReference>
<dbReference type="Proteomes" id="UP000004728">
    <property type="component" value="Unassembled WGS sequence"/>
</dbReference>
<evidence type="ECO:0000313" key="3">
    <source>
        <dbReference type="EMBL" id="EGD57715.1"/>
    </source>
</evidence>
<dbReference type="STRING" id="983920.Y88_3041"/>
<comment type="caution">
    <text evidence="3">The sequence shown here is derived from an EMBL/GenBank/DDBJ whole genome shotgun (WGS) entry which is preliminary data.</text>
</comment>
<dbReference type="HOGENOM" id="CLU_104994_0_0_5"/>